<keyword evidence="3" id="KW-1185">Reference proteome</keyword>
<proteinExistence type="predicted"/>
<dbReference type="AlphaFoldDB" id="A0A1C3P4X1"/>
<keyword evidence="1" id="KW-1133">Transmembrane helix</keyword>
<sequence>MGPWIVVVLAGLVVVVAAIVVRRRRARMSRSSRTPTFPRKLRVSWPPGYSDDRPIRVVDRPNALYLIEEFASRRAALEFLRGCEVRDERIYVIAETPAGNLGKDLIMIFEEADGRFVEIAERSALPSPRRSDEDCARCDYSMMPAGAPEPIGDVDGEHVSVTYYLNLEELELKGHGFRCELCGGLAWPVRGATGRRFRYRHRPVNSTCGAGCVRARLISSRSNGIPPGVFHSACHGAR</sequence>
<keyword evidence="1" id="KW-0812">Transmembrane</keyword>
<name>A0A1C3P4X1_9ACTN</name>
<protein>
    <submittedName>
        <fullName evidence="2">Putative membrane protein</fullName>
    </submittedName>
</protein>
<organism evidence="2 3">
    <name type="scientific">Candidatus Protofrankia californiensis</name>
    <dbReference type="NCBI Taxonomy" id="1839754"/>
    <lineage>
        <taxon>Bacteria</taxon>
        <taxon>Bacillati</taxon>
        <taxon>Actinomycetota</taxon>
        <taxon>Actinomycetes</taxon>
        <taxon>Frankiales</taxon>
        <taxon>Frankiaceae</taxon>
        <taxon>Protofrankia</taxon>
    </lineage>
</organism>
<gene>
    <name evidence="2" type="ORF">FDG2_4328</name>
</gene>
<accession>A0A1C3P4X1</accession>
<feature type="transmembrane region" description="Helical" evidence="1">
    <location>
        <begin position="6"/>
        <end position="23"/>
    </location>
</feature>
<dbReference type="EMBL" id="FLUV01001810">
    <property type="protein sequence ID" value="SBW24861.1"/>
    <property type="molecule type" value="Genomic_DNA"/>
</dbReference>
<keyword evidence="1" id="KW-0472">Membrane</keyword>
<dbReference type="Proteomes" id="UP000199013">
    <property type="component" value="Unassembled WGS sequence"/>
</dbReference>
<reference evidence="3" key="1">
    <citation type="submission" date="2016-02" db="EMBL/GenBank/DDBJ databases">
        <authorList>
            <person name="Wibberg D."/>
        </authorList>
    </citation>
    <scope>NUCLEOTIDE SEQUENCE [LARGE SCALE GENOMIC DNA]</scope>
</reference>
<evidence type="ECO:0000256" key="1">
    <source>
        <dbReference type="SAM" id="Phobius"/>
    </source>
</evidence>
<evidence type="ECO:0000313" key="2">
    <source>
        <dbReference type="EMBL" id="SBW24861.1"/>
    </source>
</evidence>
<evidence type="ECO:0000313" key="3">
    <source>
        <dbReference type="Proteomes" id="UP000199013"/>
    </source>
</evidence>